<protein>
    <submittedName>
        <fullName evidence="2">Uncharacterized protein</fullName>
    </submittedName>
</protein>
<proteinExistence type="predicted"/>
<dbReference type="STRING" id="230819.A0A5C3KKS8"/>
<name>A0A5C3KKS8_COPMA</name>
<evidence type="ECO:0000313" key="2">
    <source>
        <dbReference type="EMBL" id="TFK20850.1"/>
    </source>
</evidence>
<dbReference type="AlphaFoldDB" id="A0A5C3KKS8"/>
<feature type="region of interest" description="Disordered" evidence="1">
    <location>
        <begin position="207"/>
        <end position="231"/>
    </location>
</feature>
<dbReference type="Proteomes" id="UP000307440">
    <property type="component" value="Unassembled WGS sequence"/>
</dbReference>
<gene>
    <name evidence="2" type="ORF">FA15DRAFT_658794</name>
</gene>
<sequence length="403" mass="44815">MFLPPMINLVLRRVGQNDWERFFKPSGWMHLVTGDPQTVVVDVDVSFIQIDHSLETLKDEFASFSKPVPHAADLLAALKFATTNAVPGFDNEPSSSAVVFLKILEDADPNSDAFDQHDDDNNNTGWGHYQYTGGGKNMRNSFPAWGDVGSVVFAQKLVSAGLRTCKVARHLCASRNRIAQSYTADMYLAILVEHLWDIAPTLFKPQISNPQGDNGESGYEEKGLRGTKKPKNKDQYVSAILSCNDPKKQPTMAYVLGLLNKYSIVSVEVLGSCQLFAIMHGNEIARELVDFKGRNGAQVVTFGATFVHSLRLLVFTEGDRLYRWLRTRVAPRAIRIESYKPTDTLMAHGIQGHERLRKPPFGTLVVFKYYTDAFSSLAQLGTQEGSASAAIVYMLCAESLQRE</sequence>
<keyword evidence="3" id="KW-1185">Reference proteome</keyword>
<evidence type="ECO:0000256" key="1">
    <source>
        <dbReference type="SAM" id="MobiDB-lite"/>
    </source>
</evidence>
<dbReference type="OrthoDB" id="3064584at2759"/>
<dbReference type="EMBL" id="ML210286">
    <property type="protein sequence ID" value="TFK20850.1"/>
    <property type="molecule type" value="Genomic_DNA"/>
</dbReference>
<accession>A0A5C3KKS8</accession>
<evidence type="ECO:0000313" key="3">
    <source>
        <dbReference type="Proteomes" id="UP000307440"/>
    </source>
</evidence>
<organism evidence="2 3">
    <name type="scientific">Coprinopsis marcescibilis</name>
    <name type="common">Agaric fungus</name>
    <name type="synonym">Psathyrella marcescibilis</name>
    <dbReference type="NCBI Taxonomy" id="230819"/>
    <lineage>
        <taxon>Eukaryota</taxon>
        <taxon>Fungi</taxon>
        <taxon>Dikarya</taxon>
        <taxon>Basidiomycota</taxon>
        <taxon>Agaricomycotina</taxon>
        <taxon>Agaricomycetes</taxon>
        <taxon>Agaricomycetidae</taxon>
        <taxon>Agaricales</taxon>
        <taxon>Agaricineae</taxon>
        <taxon>Psathyrellaceae</taxon>
        <taxon>Coprinopsis</taxon>
    </lineage>
</organism>
<reference evidence="2 3" key="1">
    <citation type="journal article" date="2019" name="Nat. Ecol. Evol.">
        <title>Megaphylogeny resolves global patterns of mushroom evolution.</title>
        <authorList>
            <person name="Varga T."/>
            <person name="Krizsan K."/>
            <person name="Foldi C."/>
            <person name="Dima B."/>
            <person name="Sanchez-Garcia M."/>
            <person name="Sanchez-Ramirez S."/>
            <person name="Szollosi G.J."/>
            <person name="Szarkandi J.G."/>
            <person name="Papp V."/>
            <person name="Albert L."/>
            <person name="Andreopoulos W."/>
            <person name="Angelini C."/>
            <person name="Antonin V."/>
            <person name="Barry K.W."/>
            <person name="Bougher N.L."/>
            <person name="Buchanan P."/>
            <person name="Buyck B."/>
            <person name="Bense V."/>
            <person name="Catcheside P."/>
            <person name="Chovatia M."/>
            <person name="Cooper J."/>
            <person name="Damon W."/>
            <person name="Desjardin D."/>
            <person name="Finy P."/>
            <person name="Geml J."/>
            <person name="Haridas S."/>
            <person name="Hughes K."/>
            <person name="Justo A."/>
            <person name="Karasinski D."/>
            <person name="Kautmanova I."/>
            <person name="Kiss B."/>
            <person name="Kocsube S."/>
            <person name="Kotiranta H."/>
            <person name="LaButti K.M."/>
            <person name="Lechner B.E."/>
            <person name="Liimatainen K."/>
            <person name="Lipzen A."/>
            <person name="Lukacs Z."/>
            <person name="Mihaltcheva S."/>
            <person name="Morgado L.N."/>
            <person name="Niskanen T."/>
            <person name="Noordeloos M.E."/>
            <person name="Ohm R.A."/>
            <person name="Ortiz-Santana B."/>
            <person name="Ovrebo C."/>
            <person name="Racz N."/>
            <person name="Riley R."/>
            <person name="Savchenko A."/>
            <person name="Shiryaev A."/>
            <person name="Soop K."/>
            <person name="Spirin V."/>
            <person name="Szebenyi C."/>
            <person name="Tomsovsky M."/>
            <person name="Tulloss R.E."/>
            <person name="Uehling J."/>
            <person name="Grigoriev I.V."/>
            <person name="Vagvolgyi C."/>
            <person name="Papp T."/>
            <person name="Martin F.M."/>
            <person name="Miettinen O."/>
            <person name="Hibbett D.S."/>
            <person name="Nagy L.G."/>
        </authorList>
    </citation>
    <scope>NUCLEOTIDE SEQUENCE [LARGE SCALE GENOMIC DNA]</scope>
    <source>
        <strain evidence="2 3">CBS 121175</strain>
    </source>
</reference>